<organism evidence="1 2">
    <name type="scientific">Nocardia higoensis</name>
    <dbReference type="NCBI Taxonomy" id="228599"/>
    <lineage>
        <taxon>Bacteria</taxon>
        <taxon>Bacillati</taxon>
        <taxon>Actinomycetota</taxon>
        <taxon>Actinomycetes</taxon>
        <taxon>Mycobacteriales</taxon>
        <taxon>Nocardiaceae</taxon>
        <taxon>Nocardia</taxon>
    </lineage>
</organism>
<gene>
    <name evidence="1" type="ORF">IU449_26835</name>
</gene>
<comment type="caution">
    <text evidence="1">The sequence shown here is derived from an EMBL/GenBank/DDBJ whole genome shotgun (WGS) entry which is preliminary data.</text>
</comment>
<evidence type="ECO:0000313" key="1">
    <source>
        <dbReference type="EMBL" id="MBF6358116.1"/>
    </source>
</evidence>
<dbReference type="RefSeq" id="WP_195004955.1">
    <property type="nucleotide sequence ID" value="NZ_JADLQN010000010.1"/>
</dbReference>
<proteinExistence type="predicted"/>
<sequence>MITNRRNLTANMIKPGTRVIIPNPDSDTPAEITVTIEFGNATRFRGRDADDRAYWSSAKVARLANN</sequence>
<name>A0ABS0DI27_9NOCA</name>
<accession>A0ABS0DI27</accession>
<dbReference type="Proteomes" id="UP000707731">
    <property type="component" value="Unassembled WGS sequence"/>
</dbReference>
<reference evidence="1 2" key="1">
    <citation type="submission" date="2020-10" db="EMBL/GenBank/DDBJ databases">
        <title>Identification of Nocardia species via Next-generation sequencing and recognition of intraspecies genetic diversity.</title>
        <authorList>
            <person name="Li P."/>
            <person name="Li P."/>
            <person name="Lu B."/>
        </authorList>
    </citation>
    <scope>NUCLEOTIDE SEQUENCE [LARGE SCALE GENOMIC DNA]</scope>
    <source>
        <strain evidence="1 2">BJ06-0143</strain>
    </source>
</reference>
<protein>
    <submittedName>
        <fullName evidence="1">Uncharacterized protein</fullName>
    </submittedName>
</protein>
<keyword evidence="2" id="KW-1185">Reference proteome</keyword>
<dbReference type="EMBL" id="JADLQN010000010">
    <property type="protein sequence ID" value="MBF6358116.1"/>
    <property type="molecule type" value="Genomic_DNA"/>
</dbReference>
<evidence type="ECO:0000313" key="2">
    <source>
        <dbReference type="Proteomes" id="UP000707731"/>
    </source>
</evidence>